<dbReference type="PANTHER" id="PTHR47926:SF447">
    <property type="entry name" value="DYW DOMAIN-CONTAINING PROTEIN"/>
    <property type="match status" value="1"/>
</dbReference>
<dbReference type="InterPro" id="IPR046960">
    <property type="entry name" value="PPR_At4g14850-like_plant"/>
</dbReference>
<dbReference type="Pfam" id="PF13041">
    <property type="entry name" value="PPR_2"/>
    <property type="match status" value="2"/>
</dbReference>
<dbReference type="EMBL" id="JBAMMX010000020">
    <property type="protein sequence ID" value="KAK6920931.1"/>
    <property type="molecule type" value="Genomic_DNA"/>
</dbReference>
<comment type="caution">
    <text evidence="3">The sequence shown here is derived from an EMBL/GenBank/DDBJ whole genome shotgun (WGS) entry which is preliminary data.</text>
</comment>
<protein>
    <submittedName>
        <fullName evidence="3">Pentatricopeptide repeat</fullName>
    </submittedName>
</protein>
<gene>
    <name evidence="3" type="ORF">RJ641_014609</name>
</gene>
<dbReference type="GO" id="GO:0003723">
    <property type="term" value="F:RNA binding"/>
    <property type="evidence" value="ECO:0007669"/>
    <property type="project" value="InterPro"/>
</dbReference>
<evidence type="ECO:0000256" key="1">
    <source>
        <dbReference type="ARBA" id="ARBA00022737"/>
    </source>
</evidence>
<feature type="repeat" description="PPR" evidence="2">
    <location>
        <begin position="41"/>
        <end position="75"/>
    </location>
</feature>
<proteinExistence type="predicted"/>
<dbReference type="InterPro" id="IPR002885">
    <property type="entry name" value="PPR_rpt"/>
</dbReference>
<dbReference type="NCBIfam" id="TIGR00756">
    <property type="entry name" value="PPR"/>
    <property type="match status" value="3"/>
</dbReference>
<dbReference type="AlphaFoldDB" id="A0AAN8UZK9"/>
<keyword evidence="4" id="KW-1185">Reference proteome</keyword>
<name>A0AAN8UZK9_9MAGN</name>
<accession>A0AAN8UZK9</accession>
<feature type="repeat" description="PPR" evidence="2">
    <location>
        <begin position="243"/>
        <end position="277"/>
    </location>
</feature>
<evidence type="ECO:0000256" key="2">
    <source>
        <dbReference type="PROSITE-ProRule" id="PRU00708"/>
    </source>
</evidence>
<dbReference type="FunFam" id="1.25.40.10:FF:000031">
    <property type="entry name" value="Pentatricopeptide repeat-containing protein mitochondrial"/>
    <property type="match status" value="1"/>
</dbReference>
<sequence length="340" mass="38853">MIISKTPINELFFTKLLDISMRSRGLASSALLFTQFSDYIDLELCNNMIRSYTNLKKHLYAVFVYTQMQKIGVLPNHLTFPAVLKSVAMLFRIELGKLIHCWVIKMGFDPDVHVNTAMVHMYCICLSVVDGRRLFDEMPDRNPVTWNALISGYVHNRKFKEAIDVFRKMQKAGAKPGEVTVVGVLSACAHLGALNQGRYIHDYIRHNRLRLNVYVGTALIDMYSKCGVVDDAEKVFHMMRVKNIYTWNVLISGYAMNGQGKAALQVFSNMLTKGFQPDECTFLGVFCASNLYVRERRWDKAGEVREVMEKKGIKKVPGCSSIEIENVVYEFKVLRNQSDM</sequence>
<dbReference type="Proteomes" id="UP001370490">
    <property type="component" value="Unassembled WGS sequence"/>
</dbReference>
<reference evidence="3 4" key="1">
    <citation type="submission" date="2023-12" db="EMBL/GenBank/DDBJ databases">
        <title>A high-quality genome assembly for Dillenia turbinata (Dilleniales).</title>
        <authorList>
            <person name="Chanderbali A."/>
        </authorList>
    </citation>
    <scope>NUCLEOTIDE SEQUENCE [LARGE SCALE GENOMIC DNA]</scope>
    <source>
        <strain evidence="3">LSX21</strain>
        <tissue evidence="3">Leaf</tissue>
    </source>
</reference>
<dbReference type="InterPro" id="IPR011990">
    <property type="entry name" value="TPR-like_helical_dom_sf"/>
</dbReference>
<dbReference type="Gene3D" id="1.25.40.10">
    <property type="entry name" value="Tetratricopeptide repeat domain"/>
    <property type="match status" value="2"/>
</dbReference>
<dbReference type="Pfam" id="PF20431">
    <property type="entry name" value="E_motif"/>
    <property type="match status" value="1"/>
</dbReference>
<organism evidence="3 4">
    <name type="scientific">Dillenia turbinata</name>
    <dbReference type="NCBI Taxonomy" id="194707"/>
    <lineage>
        <taxon>Eukaryota</taxon>
        <taxon>Viridiplantae</taxon>
        <taxon>Streptophyta</taxon>
        <taxon>Embryophyta</taxon>
        <taxon>Tracheophyta</taxon>
        <taxon>Spermatophyta</taxon>
        <taxon>Magnoliopsida</taxon>
        <taxon>eudicotyledons</taxon>
        <taxon>Gunneridae</taxon>
        <taxon>Pentapetalae</taxon>
        <taxon>Dilleniales</taxon>
        <taxon>Dilleniaceae</taxon>
        <taxon>Dillenia</taxon>
    </lineage>
</organism>
<dbReference type="InterPro" id="IPR046848">
    <property type="entry name" value="E_motif"/>
</dbReference>
<feature type="repeat" description="PPR" evidence="2">
    <location>
        <begin position="142"/>
        <end position="176"/>
    </location>
</feature>
<evidence type="ECO:0000313" key="4">
    <source>
        <dbReference type="Proteomes" id="UP001370490"/>
    </source>
</evidence>
<dbReference type="Pfam" id="PF01535">
    <property type="entry name" value="PPR"/>
    <property type="match status" value="2"/>
</dbReference>
<keyword evidence="1" id="KW-0677">Repeat</keyword>
<evidence type="ECO:0000313" key="3">
    <source>
        <dbReference type="EMBL" id="KAK6920931.1"/>
    </source>
</evidence>
<dbReference type="PROSITE" id="PS51375">
    <property type="entry name" value="PPR"/>
    <property type="match status" value="3"/>
</dbReference>
<dbReference type="GO" id="GO:0009451">
    <property type="term" value="P:RNA modification"/>
    <property type="evidence" value="ECO:0007669"/>
    <property type="project" value="InterPro"/>
</dbReference>
<dbReference type="FunFam" id="1.25.40.10:FF:000344">
    <property type="entry name" value="Pentatricopeptide repeat-containing protein"/>
    <property type="match status" value="1"/>
</dbReference>
<dbReference type="PANTHER" id="PTHR47926">
    <property type="entry name" value="PENTATRICOPEPTIDE REPEAT-CONTAINING PROTEIN"/>
    <property type="match status" value="1"/>
</dbReference>